<comment type="caution">
    <text evidence="4">The sequence shown here is derived from an EMBL/GenBank/DDBJ whole genome shotgun (WGS) entry which is preliminary data.</text>
</comment>
<evidence type="ECO:0000313" key="4">
    <source>
        <dbReference type="EMBL" id="HEQ88436.1"/>
    </source>
</evidence>
<dbReference type="Gene3D" id="3.40.50.300">
    <property type="entry name" value="P-loop containing nucleotide triphosphate hydrolases"/>
    <property type="match status" value="1"/>
</dbReference>
<dbReference type="SUPFAM" id="SSF52540">
    <property type="entry name" value="P-loop containing nucleoside triphosphate hydrolases"/>
    <property type="match status" value="1"/>
</dbReference>
<dbReference type="InterPro" id="IPR003593">
    <property type="entry name" value="AAA+_ATPase"/>
</dbReference>
<dbReference type="Gene3D" id="3.30.450.90">
    <property type="match status" value="1"/>
</dbReference>
<dbReference type="GO" id="GO:0005524">
    <property type="term" value="F:ATP binding"/>
    <property type="evidence" value="ECO:0007669"/>
    <property type="project" value="InterPro"/>
</dbReference>
<feature type="domain" description="Bacterial type II secretion system protein E" evidence="3">
    <location>
        <begin position="197"/>
        <end position="211"/>
    </location>
</feature>
<dbReference type="PANTHER" id="PTHR30486">
    <property type="entry name" value="TWITCHING MOTILITY PROTEIN PILT"/>
    <property type="match status" value="1"/>
</dbReference>
<dbReference type="CDD" id="cd01131">
    <property type="entry name" value="PilT"/>
    <property type="match status" value="1"/>
</dbReference>
<dbReference type="InterPro" id="IPR050921">
    <property type="entry name" value="T4SS_GSP_E_ATPase"/>
</dbReference>
<feature type="coiled-coil region" evidence="2">
    <location>
        <begin position="380"/>
        <end position="474"/>
    </location>
</feature>
<organism evidence="4">
    <name type="scientific">Thermoanaerobaculum aquaticum</name>
    <dbReference type="NCBI Taxonomy" id="1312852"/>
    <lineage>
        <taxon>Bacteria</taxon>
        <taxon>Pseudomonadati</taxon>
        <taxon>Acidobacteriota</taxon>
        <taxon>Thermoanaerobaculia</taxon>
        <taxon>Thermoanaerobaculales</taxon>
        <taxon>Thermoanaerobaculaceae</taxon>
        <taxon>Thermoanaerobaculum</taxon>
    </lineage>
</organism>
<evidence type="ECO:0000259" key="3">
    <source>
        <dbReference type="PROSITE" id="PS00662"/>
    </source>
</evidence>
<accession>A0A7V1ZHX7</accession>
<dbReference type="InterPro" id="IPR006321">
    <property type="entry name" value="PilT/PilU"/>
</dbReference>
<dbReference type="Pfam" id="PF00437">
    <property type="entry name" value="T2SSE"/>
    <property type="match status" value="1"/>
</dbReference>
<dbReference type="PANTHER" id="PTHR30486:SF12">
    <property type="entry name" value="TYPE IV PILUS ATPASE PILU"/>
    <property type="match status" value="1"/>
</dbReference>
<gene>
    <name evidence="4" type="ORF">ENP06_03385</name>
</gene>
<dbReference type="InterPro" id="IPR001482">
    <property type="entry name" value="T2SS/T4SS_dom"/>
</dbReference>
<proteinExistence type="inferred from homology"/>
<dbReference type="PROSITE" id="PS00662">
    <property type="entry name" value="T2SP_E"/>
    <property type="match status" value="1"/>
</dbReference>
<evidence type="ECO:0000256" key="2">
    <source>
        <dbReference type="SAM" id="Coils"/>
    </source>
</evidence>
<sequence>METALSLDDLLRFMTKKGASDLHLKPMRPPMVRIDGKLMPIKSPPLKPAEVESMVLPLLTPAQKQKFDERQSVDIGYGVPGVARFRCNIFQQRGSIAAVFRRIPFEIKNYDDLNLPKVVASFAQYPAGLVLITGPTGSGKSTTLAAIIQDIIKTRPCHVVTIEDPIEFLFADHLATVSQREVGTDTPSFREALRNAMRQDPDVIMVGEMRDLETIATVITAAETGHLVFSTLHTNSASQTVDRIIDAFPPEQQEQVRSQLAQVLRAVMSMQLVPRKDGQGLVPAVEVLINSPKVAKHIEAGEIKEIHEEIESSVAYYRMQSMNQSLLALLVNNVIDYRVAMEKSLDPEDLSLKLRKMFPNIEEKYREEGMAPSPADFAEIMELMEVKRLYEEQEERWRQRMQEKDELIADLQAQITSLRQEMSSNTTLAAELRNQLEALRAEKARIEAENAETIKRLQERIKELNQQIASLGGRATPDKPTTGFFKR</sequence>
<comment type="similarity">
    <text evidence="1">Belongs to the GSP E family.</text>
</comment>
<name>A0A7V1ZHX7_9BACT</name>
<dbReference type="AlphaFoldDB" id="A0A7V1ZHX7"/>
<keyword evidence="2" id="KW-0175">Coiled coil</keyword>
<evidence type="ECO:0000256" key="1">
    <source>
        <dbReference type="ARBA" id="ARBA00006611"/>
    </source>
</evidence>
<dbReference type="RefSeq" id="WP_081799911.1">
    <property type="nucleotide sequence ID" value="NZ_JMFG01000010.1"/>
</dbReference>
<reference evidence="4" key="1">
    <citation type="journal article" date="2020" name="mSystems">
        <title>Genome- and Community-Level Interaction Insights into Carbon Utilization and Element Cycling Functions of Hydrothermarchaeota in Hydrothermal Sediment.</title>
        <authorList>
            <person name="Zhou Z."/>
            <person name="Liu Y."/>
            <person name="Xu W."/>
            <person name="Pan J."/>
            <person name="Luo Z.H."/>
            <person name="Li M."/>
        </authorList>
    </citation>
    <scope>NUCLEOTIDE SEQUENCE [LARGE SCALE GENOMIC DNA]</scope>
    <source>
        <strain evidence="4">SpSt-186</strain>
    </source>
</reference>
<dbReference type="NCBIfam" id="TIGR01420">
    <property type="entry name" value="pilT_fam"/>
    <property type="match status" value="1"/>
</dbReference>
<dbReference type="SMART" id="SM00382">
    <property type="entry name" value="AAA"/>
    <property type="match status" value="1"/>
</dbReference>
<dbReference type="EMBL" id="DSHW01000253">
    <property type="protein sequence ID" value="HEQ88436.1"/>
    <property type="molecule type" value="Genomic_DNA"/>
</dbReference>
<dbReference type="OrthoDB" id="9808272at2"/>
<dbReference type="InterPro" id="IPR027417">
    <property type="entry name" value="P-loop_NTPase"/>
</dbReference>
<dbReference type="GO" id="GO:0016887">
    <property type="term" value="F:ATP hydrolysis activity"/>
    <property type="evidence" value="ECO:0007669"/>
    <property type="project" value="InterPro"/>
</dbReference>
<protein>
    <submittedName>
        <fullName evidence="4">PilT/PilU family type 4a pilus ATPase</fullName>
    </submittedName>
</protein>